<evidence type="ECO:0000313" key="1">
    <source>
        <dbReference type="EMBL" id="MDV2481116.1"/>
    </source>
</evidence>
<evidence type="ECO:0000313" key="2">
    <source>
        <dbReference type="Proteomes" id="UP001281203"/>
    </source>
</evidence>
<gene>
    <name evidence="1" type="ORF">F8E02_03640</name>
</gene>
<dbReference type="Pfam" id="PF03891">
    <property type="entry name" value="DUF333"/>
    <property type="match status" value="1"/>
</dbReference>
<keyword evidence="2" id="KW-1185">Reference proteome</keyword>
<dbReference type="PROSITE" id="PS51257">
    <property type="entry name" value="PROKAR_LIPOPROTEIN"/>
    <property type="match status" value="1"/>
</dbReference>
<name>A0ABU3X106_9EURY</name>
<sequence>MTRAYPGYPVILLTLLGAVIACGCMAAGGEDLPADRISGNGTVTYVDLEGGFYGIVGEGGRYLPVNLPEEFRQDGLRVRFVADPLKDTATLQQWGTPVEIVEIETADTRRTVAANGTITYVDLEGGFYGIVDDEGRRFLPQDLPEEYRVDGIRVAFSADVLDGGAGIHMWGTPVTLSSIERIDGVLLVSGNGTITYVDLEGGFYGLLADDGRRYLPLDLNETWQVDGVNVTFVGRVLEDVATIQQWGVPVEVLAIDSAGNTTYVAETGTVTYVDLEGGFYGIVTDGGERFLPLNLNETWRVDGMRIAFAGKIARDVATIQQWGTPVEIIAVPWSCATCGVSAGIADPAAVWCIEQGYAYETRKNPDGSEYGVCILTNGTAVDAWDLYRQNH</sequence>
<dbReference type="RefSeq" id="WP_317064111.1">
    <property type="nucleotide sequence ID" value="NZ_WBKO01000001.1"/>
</dbReference>
<proteinExistence type="predicted"/>
<dbReference type="EMBL" id="WBKO01000001">
    <property type="protein sequence ID" value="MDV2481116.1"/>
    <property type="molecule type" value="Genomic_DNA"/>
</dbReference>
<dbReference type="Proteomes" id="UP001281203">
    <property type="component" value="Unassembled WGS sequence"/>
</dbReference>
<reference evidence="1 2" key="1">
    <citation type="submission" date="2019-10" db="EMBL/GenBank/DDBJ databases">
        <title>Isolation and characterization of Methanoculleus sp. Wushi-C6 from a hot spring well.</title>
        <authorList>
            <person name="Chen S.-C."/>
            <person name="Lan Z.-H."/>
            <person name="You Y.-T."/>
            <person name="Lai M.-C."/>
        </authorList>
    </citation>
    <scope>NUCLEOTIDE SEQUENCE [LARGE SCALE GENOMIC DNA]</scope>
    <source>
        <strain evidence="1 2">Wushi-C6</strain>
    </source>
</reference>
<organism evidence="1 2">
    <name type="scientific">Methanoculleus caldifontis</name>
    <dbReference type="NCBI Taxonomy" id="2651577"/>
    <lineage>
        <taxon>Archaea</taxon>
        <taxon>Methanobacteriati</taxon>
        <taxon>Methanobacteriota</taxon>
        <taxon>Stenosarchaea group</taxon>
        <taxon>Methanomicrobia</taxon>
        <taxon>Methanomicrobiales</taxon>
        <taxon>Methanomicrobiaceae</taxon>
        <taxon>Methanoculleus</taxon>
    </lineage>
</organism>
<comment type="caution">
    <text evidence="1">The sequence shown here is derived from an EMBL/GenBank/DDBJ whole genome shotgun (WGS) entry which is preliminary data.</text>
</comment>
<dbReference type="InterPro" id="IPR005590">
    <property type="entry name" value="DUF333"/>
</dbReference>
<protein>
    <submittedName>
        <fullName evidence="1">DUF333 domain-containing protein</fullName>
    </submittedName>
</protein>
<accession>A0ABU3X106</accession>